<evidence type="ECO:0000256" key="2">
    <source>
        <dbReference type="ARBA" id="ARBA00022679"/>
    </source>
</evidence>
<organism evidence="9 10">
    <name type="scientific">Microcystis aeruginosa NIES-2549</name>
    <dbReference type="NCBI Taxonomy" id="1641812"/>
    <lineage>
        <taxon>Bacteria</taxon>
        <taxon>Bacillati</taxon>
        <taxon>Cyanobacteriota</taxon>
        <taxon>Cyanophyceae</taxon>
        <taxon>Oscillatoriophycideae</taxon>
        <taxon>Chroococcales</taxon>
        <taxon>Microcystaceae</taxon>
        <taxon>Microcystis</taxon>
    </lineage>
</organism>
<keyword evidence="5" id="KW-0067">ATP-binding</keyword>
<comment type="similarity">
    <text evidence="1">Belongs to the four-carbon acid sugar kinase family.</text>
</comment>
<feature type="domain" description="Four-carbon acid sugar kinase N-terminal" evidence="7">
    <location>
        <begin position="45"/>
        <end position="279"/>
    </location>
</feature>
<dbReference type="InterPro" id="IPR037051">
    <property type="entry name" value="4-carb_acid_sugar_kinase_N_sf"/>
</dbReference>
<dbReference type="GO" id="GO:0005524">
    <property type="term" value="F:ATP binding"/>
    <property type="evidence" value="ECO:0007669"/>
    <property type="project" value="UniProtKB-KW"/>
</dbReference>
<dbReference type="EMBL" id="CP011304">
    <property type="protein sequence ID" value="AKE62382.1"/>
    <property type="molecule type" value="Genomic_DNA"/>
</dbReference>
<evidence type="ECO:0000259" key="8">
    <source>
        <dbReference type="Pfam" id="PF17042"/>
    </source>
</evidence>
<evidence type="ECO:0000256" key="3">
    <source>
        <dbReference type="ARBA" id="ARBA00022741"/>
    </source>
</evidence>
<dbReference type="GO" id="GO:0016301">
    <property type="term" value="F:kinase activity"/>
    <property type="evidence" value="ECO:0007669"/>
    <property type="project" value="UniProtKB-KW"/>
</dbReference>
<dbReference type="InterPro" id="IPR031475">
    <property type="entry name" value="NBD_C"/>
</dbReference>
<dbReference type="HOGENOM" id="CLU_044742_0_0_3"/>
<proteinExistence type="inferred from homology"/>
<evidence type="ECO:0000259" key="7">
    <source>
        <dbReference type="Pfam" id="PF07005"/>
    </source>
</evidence>
<dbReference type="SUPFAM" id="SSF142764">
    <property type="entry name" value="YgbK-like"/>
    <property type="match status" value="1"/>
</dbReference>
<protein>
    <recommendedName>
        <fullName evidence="11">Candidate type III effector Hop protein</fullName>
    </recommendedName>
</protein>
<dbReference type="AlphaFoldDB" id="A0A0F6U0M0"/>
<evidence type="ECO:0000256" key="1">
    <source>
        <dbReference type="ARBA" id="ARBA00005715"/>
    </source>
</evidence>
<gene>
    <name evidence="9" type="ORF">MYAER_0018</name>
</gene>
<dbReference type="Gene3D" id="3.40.980.20">
    <property type="entry name" value="Four-carbon acid sugar kinase, nucleotide binding domain"/>
    <property type="match status" value="1"/>
</dbReference>
<dbReference type="Pfam" id="PF07005">
    <property type="entry name" value="SBD_N"/>
    <property type="match status" value="1"/>
</dbReference>
<dbReference type="PATRIC" id="fig|1641812.3.peg.19"/>
<evidence type="ECO:0000256" key="5">
    <source>
        <dbReference type="ARBA" id="ARBA00022840"/>
    </source>
</evidence>
<dbReference type="InterPro" id="IPR010737">
    <property type="entry name" value="4-carb_acid_sugar_kinase_N"/>
</dbReference>
<sequence length="476" mass="52643">MIAVACGGDDFNGEPEPDKLLTRFSWFLRPSHPDKKYMSNNRPKIIVLDDDPTGSQTVHSCLLLMRWDEDTLRLGLADNAPIFFVLTNTRALTPEKAESVTREVCHNLKTALNKEGIEDFLVVSRSDSTLRGHYPIETDVIAEELGGFDAHFLIPAFFEGGRITRDSIHYLIIDGVPTPVHETEFARDSVFAYHYSYLPDYVEEKTKGKIKADDVERFLLADIRQGSLERLQKLKNNQCGVVDGETQADLDRFAEDILTAAGEGKKFLFRSAASILTSLANLGTQPIAPESMGKYKPTGEAGAIIVGSHVKKTTQQLDELLQQPNTVGVEIDVTALRDRPDQREQLLAQVLEKVKLIHKNKQTPVIYTSRQELTFASVQKRLDFGVAVSTLLMDIVKGLPSDISFLISKGGITSNDVLSTGLSLQSARLLGQILPGVSMVRTEADHPLFPNLPVVLFPGNVGDVQALATVYQRLCQ</sequence>
<dbReference type="InterPro" id="IPR042213">
    <property type="entry name" value="NBD_C_sf"/>
</dbReference>
<feature type="domain" description="Four-carbon acid sugar kinase nucleotide binding" evidence="8">
    <location>
        <begin position="303"/>
        <end position="467"/>
    </location>
</feature>
<keyword evidence="2" id="KW-0808">Transferase</keyword>
<reference evidence="9 10" key="1">
    <citation type="journal article" date="2015" name="Genome Announc.">
        <title>Complete Genome Sequence of Microcystis aeruginosa NIES-2549, a Bloom-Forming Cyanobacterium from Lake Kasumigaura, Japan.</title>
        <authorList>
            <person name="Yamaguchi H."/>
            <person name="Suzuki S."/>
            <person name="Tanabe Y."/>
            <person name="Osana Y."/>
            <person name="Shimura Y."/>
            <person name="Ishida K."/>
            <person name="Kawachi M."/>
        </authorList>
    </citation>
    <scope>NUCLEOTIDE SEQUENCE [LARGE SCALE GENOMIC DNA]</scope>
    <source>
        <strain evidence="9 10">NIES-2549</strain>
    </source>
</reference>
<dbReference type="Pfam" id="PF17042">
    <property type="entry name" value="NBD_C"/>
    <property type="match status" value="1"/>
</dbReference>
<dbReference type="Proteomes" id="UP000034103">
    <property type="component" value="Chromosome"/>
</dbReference>
<keyword evidence="6" id="KW-0119">Carbohydrate metabolism</keyword>
<evidence type="ECO:0000313" key="9">
    <source>
        <dbReference type="EMBL" id="AKE62382.1"/>
    </source>
</evidence>
<evidence type="ECO:0000313" key="10">
    <source>
        <dbReference type="Proteomes" id="UP000034103"/>
    </source>
</evidence>
<keyword evidence="3" id="KW-0547">Nucleotide-binding</keyword>
<keyword evidence="4" id="KW-0418">Kinase</keyword>
<evidence type="ECO:0000256" key="6">
    <source>
        <dbReference type="ARBA" id="ARBA00023277"/>
    </source>
</evidence>
<accession>A0A0F6U0M0</accession>
<dbReference type="Gene3D" id="3.40.50.10840">
    <property type="entry name" value="Putative sugar-binding, N-terminal domain"/>
    <property type="match status" value="1"/>
</dbReference>
<evidence type="ECO:0000256" key="4">
    <source>
        <dbReference type="ARBA" id="ARBA00022777"/>
    </source>
</evidence>
<name>A0A0F6U0M0_MICAE</name>
<evidence type="ECO:0008006" key="11">
    <source>
        <dbReference type="Google" id="ProtNLM"/>
    </source>
</evidence>